<gene>
    <name evidence="4" type="ORF">ABEB36_013398</name>
</gene>
<dbReference type="EMBL" id="JBDJPC010000010">
    <property type="protein sequence ID" value="KAL1490752.1"/>
    <property type="molecule type" value="Genomic_DNA"/>
</dbReference>
<dbReference type="Gene3D" id="3.40.50.150">
    <property type="entry name" value="Vaccinia Virus protein VP39"/>
    <property type="match status" value="1"/>
</dbReference>
<dbReference type="InterPro" id="IPR019410">
    <property type="entry name" value="Methyltransf_16"/>
</dbReference>
<evidence type="ECO:0000313" key="4">
    <source>
        <dbReference type="EMBL" id="KAL1490752.1"/>
    </source>
</evidence>
<comment type="similarity">
    <text evidence="1">Belongs to the class I-like SAM-binding methyltransferase superfamily. EEF2KMT family.</text>
</comment>
<dbReference type="SUPFAM" id="SSF53335">
    <property type="entry name" value="S-adenosyl-L-methionine-dependent methyltransferases"/>
    <property type="match status" value="1"/>
</dbReference>
<dbReference type="PANTHER" id="PTHR14614:SF130">
    <property type="entry name" value="PROTEIN-LYSINE N-METHYLTRANSFERASE EEF2KMT"/>
    <property type="match status" value="1"/>
</dbReference>
<organism evidence="4 5">
    <name type="scientific">Hypothenemus hampei</name>
    <name type="common">Coffee berry borer</name>
    <dbReference type="NCBI Taxonomy" id="57062"/>
    <lineage>
        <taxon>Eukaryota</taxon>
        <taxon>Metazoa</taxon>
        <taxon>Ecdysozoa</taxon>
        <taxon>Arthropoda</taxon>
        <taxon>Hexapoda</taxon>
        <taxon>Insecta</taxon>
        <taxon>Pterygota</taxon>
        <taxon>Neoptera</taxon>
        <taxon>Endopterygota</taxon>
        <taxon>Coleoptera</taxon>
        <taxon>Polyphaga</taxon>
        <taxon>Cucujiformia</taxon>
        <taxon>Curculionidae</taxon>
        <taxon>Scolytinae</taxon>
        <taxon>Hypothenemus</taxon>
    </lineage>
</organism>
<evidence type="ECO:0000259" key="3">
    <source>
        <dbReference type="Pfam" id="PF14904"/>
    </source>
</evidence>
<evidence type="ECO:0000256" key="1">
    <source>
        <dbReference type="ARBA" id="ARBA00005511"/>
    </source>
</evidence>
<proteinExistence type="inferred from homology"/>
<dbReference type="AlphaFoldDB" id="A0ABD1E7W4"/>
<accession>A0ABD1E7W4</accession>
<evidence type="ECO:0000313" key="5">
    <source>
        <dbReference type="Proteomes" id="UP001566132"/>
    </source>
</evidence>
<dbReference type="Pfam" id="PF14904">
    <property type="entry name" value="FAM86"/>
    <property type="match status" value="1"/>
</dbReference>
<dbReference type="Pfam" id="PF10294">
    <property type="entry name" value="Methyltransf_16"/>
    <property type="match status" value="1"/>
</dbReference>
<dbReference type="InterPro" id="IPR029426">
    <property type="entry name" value="FAM86_N"/>
</dbReference>
<sequence length="327" mass="37287">MTLALNRLCLEFLCGVPVRQCTFSDLVFDLETQEVLLKKTVNSELVLKRPLQLSYQKAFIKFLLEKLENNSQEVHDDLYSAYGRLVASPELSSKCYKHYIINNQAAISLEENINLISEGTTGLRTWQASIALSEWLLQEKYQFYNKTILELGSGIGLAGLVAVTQCQPKNYIFTDCHPSVLATLRKNIIVNCNTSCKNSHLLDDSKTLIFQEQINNSTKVTVLKLPWEDLSSRVCSNLGHIDWILAADVVYDNKIFKPLIKGLRNLAIQNLKCKILFACTERNPDTLQEFIKEIRQHFKVIETDCPKQENFVSVSDSVVRLFCMQLL</sequence>
<feature type="domain" description="FAM86 N-terminal" evidence="3">
    <location>
        <begin position="35"/>
        <end position="83"/>
    </location>
</feature>
<dbReference type="GO" id="GO:0016740">
    <property type="term" value="F:transferase activity"/>
    <property type="evidence" value="ECO:0007669"/>
    <property type="project" value="UniProtKB-KW"/>
</dbReference>
<keyword evidence="2" id="KW-0808">Transferase</keyword>
<dbReference type="PANTHER" id="PTHR14614">
    <property type="entry name" value="HEPATOCELLULAR CARCINOMA-ASSOCIATED ANTIGEN"/>
    <property type="match status" value="1"/>
</dbReference>
<evidence type="ECO:0000256" key="2">
    <source>
        <dbReference type="ARBA" id="ARBA00022679"/>
    </source>
</evidence>
<dbReference type="InterPro" id="IPR029063">
    <property type="entry name" value="SAM-dependent_MTases_sf"/>
</dbReference>
<reference evidence="4 5" key="1">
    <citation type="submission" date="2024-05" db="EMBL/GenBank/DDBJ databases">
        <title>Genetic variation in Jamaican populations of the coffee berry borer (Hypothenemus hampei).</title>
        <authorList>
            <person name="Errbii M."/>
            <person name="Myrie A."/>
        </authorList>
    </citation>
    <scope>NUCLEOTIDE SEQUENCE [LARGE SCALE GENOMIC DNA]</scope>
    <source>
        <strain evidence="4">JA-Hopewell-2020-01-JO</strain>
        <tissue evidence="4">Whole body</tissue>
    </source>
</reference>
<comment type="caution">
    <text evidence="4">The sequence shown here is derived from an EMBL/GenBank/DDBJ whole genome shotgun (WGS) entry which is preliminary data.</text>
</comment>
<keyword evidence="5" id="KW-1185">Reference proteome</keyword>
<dbReference type="Proteomes" id="UP001566132">
    <property type="component" value="Unassembled WGS sequence"/>
</dbReference>
<protein>
    <recommendedName>
        <fullName evidence="3">FAM86 N-terminal domain-containing protein</fullName>
    </recommendedName>
</protein>
<name>A0ABD1E7W4_HYPHA</name>